<dbReference type="EMBL" id="CP018632">
    <property type="protein sequence ID" value="ASJ75086.1"/>
    <property type="molecule type" value="Genomic_DNA"/>
</dbReference>
<evidence type="ECO:0000256" key="1">
    <source>
        <dbReference type="ARBA" id="ARBA00004196"/>
    </source>
</evidence>
<comment type="subcellular location">
    <subcellularLocation>
        <location evidence="1">Cell envelope</location>
    </subcellularLocation>
</comment>
<feature type="region of interest" description="Disordered" evidence="6">
    <location>
        <begin position="278"/>
        <end position="309"/>
    </location>
</feature>
<organism evidence="10 11">
    <name type="scientific">Granulosicoccus antarcticus IMCC3135</name>
    <dbReference type="NCBI Taxonomy" id="1192854"/>
    <lineage>
        <taxon>Bacteria</taxon>
        <taxon>Pseudomonadati</taxon>
        <taxon>Pseudomonadota</taxon>
        <taxon>Gammaproteobacteria</taxon>
        <taxon>Chromatiales</taxon>
        <taxon>Granulosicoccaceae</taxon>
        <taxon>Granulosicoccus</taxon>
    </lineage>
</organism>
<dbReference type="NCBIfam" id="TIGR03142">
    <property type="entry name" value="cytochro_ccmI"/>
    <property type="match status" value="1"/>
</dbReference>
<evidence type="ECO:0000256" key="2">
    <source>
        <dbReference type="ARBA" id="ARBA00022737"/>
    </source>
</evidence>
<evidence type="ECO:0000256" key="6">
    <source>
        <dbReference type="SAM" id="MobiDB-lite"/>
    </source>
</evidence>
<evidence type="ECO:0000256" key="3">
    <source>
        <dbReference type="ARBA" id="ARBA00022748"/>
    </source>
</evidence>
<evidence type="ECO:0000259" key="9">
    <source>
        <dbReference type="Pfam" id="PF23914"/>
    </source>
</evidence>
<dbReference type="PANTHER" id="PTHR47870">
    <property type="entry name" value="CYTOCHROME C-TYPE BIOGENESIS PROTEIN CCMH"/>
    <property type="match status" value="1"/>
</dbReference>
<dbReference type="SUPFAM" id="SSF48452">
    <property type="entry name" value="TPR-like"/>
    <property type="match status" value="1"/>
</dbReference>
<evidence type="ECO:0000313" key="11">
    <source>
        <dbReference type="Proteomes" id="UP000250079"/>
    </source>
</evidence>
<dbReference type="SMART" id="SM00028">
    <property type="entry name" value="TPR"/>
    <property type="match status" value="2"/>
</dbReference>
<feature type="repeat" description="TPR" evidence="5">
    <location>
        <begin position="156"/>
        <end position="189"/>
    </location>
</feature>
<evidence type="ECO:0000313" key="10">
    <source>
        <dbReference type="EMBL" id="ASJ75086.1"/>
    </source>
</evidence>
<dbReference type="OrthoDB" id="9776053at2"/>
<feature type="compositionally biased region" description="Polar residues" evidence="6">
    <location>
        <begin position="284"/>
        <end position="305"/>
    </location>
</feature>
<evidence type="ECO:0000256" key="4">
    <source>
        <dbReference type="ARBA" id="ARBA00022803"/>
    </source>
</evidence>
<keyword evidence="7" id="KW-0472">Membrane</keyword>
<evidence type="ECO:0000259" key="8">
    <source>
        <dbReference type="Pfam" id="PF23892"/>
    </source>
</evidence>
<dbReference type="Pfam" id="PF23892">
    <property type="entry name" value="Ig_CycH"/>
    <property type="match status" value="1"/>
</dbReference>
<dbReference type="InterPro" id="IPR011990">
    <property type="entry name" value="TPR-like_helical_dom_sf"/>
</dbReference>
<keyword evidence="7" id="KW-1133">Transmembrane helix</keyword>
<dbReference type="Pfam" id="PF23914">
    <property type="entry name" value="TPR_CcmH_CycH"/>
    <property type="match status" value="1"/>
</dbReference>
<dbReference type="KEGG" id="gai:IMCC3135_25115"/>
<dbReference type="InterPro" id="IPR019734">
    <property type="entry name" value="TPR_rpt"/>
</dbReference>
<keyword evidence="3" id="KW-0201">Cytochrome c-type biogenesis</keyword>
<evidence type="ECO:0000256" key="7">
    <source>
        <dbReference type="SAM" id="Phobius"/>
    </source>
</evidence>
<proteinExistence type="predicted"/>
<feature type="domain" description="Cytochrome c-type biogenesis protein H Ig-like" evidence="8">
    <location>
        <begin position="315"/>
        <end position="422"/>
    </location>
</feature>
<name>A0A2Z2NUA7_9GAMM</name>
<gene>
    <name evidence="10" type="ORF">IMCC3135_25115</name>
</gene>
<keyword evidence="2" id="KW-0677">Repeat</keyword>
<keyword evidence="4 5" id="KW-0802">TPR repeat</keyword>
<dbReference type="InterPro" id="IPR017560">
    <property type="entry name" value="Cyt_c_biogenesis_CcmI"/>
</dbReference>
<dbReference type="InterPro" id="IPR056413">
    <property type="entry name" value="TPR_CcmH_CycH"/>
</dbReference>
<feature type="transmembrane region" description="Helical" evidence="7">
    <location>
        <begin position="91"/>
        <end position="110"/>
    </location>
</feature>
<dbReference type="PROSITE" id="PS50005">
    <property type="entry name" value="TPR"/>
    <property type="match status" value="1"/>
</dbReference>
<evidence type="ECO:0000256" key="5">
    <source>
        <dbReference type="PROSITE-ProRule" id="PRU00339"/>
    </source>
</evidence>
<feature type="transmembrane region" description="Helical" evidence="7">
    <location>
        <begin position="6"/>
        <end position="24"/>
    </location>
</feature>
<keyword evidence="11" id="KW-1185">Reference proteome</keyword>
<dbReference type="GO" id="GO:0005886">
    <property type="term" value="C:plasma membrane"/>
    <property type="evidence" value="ECO:0007669"/>
    <property type="project" value="TreeGrafter"/>
</dbReference>
<dbReference type="GO" id="GO:0030313">
    <property type="term" value="C:cell envelope"/>
    <property type="evidence" value="ECO:0007669"/>
    <property type="project" value="UniProtKB-SubCell"/>
</dbReference>
<dbReference type="Gene3D" id="1.25.40.10">
    <property type="entry name" value="Tetratricopeptide repeat domain"/>
    <property type="match status" value="1"/>
</dbReference>
<reference evidence="10 11" key="1">
    <citation type="submission" date="2016-12" db="EMBL/GenBank/DDBJ databases">
        <authorList>
            <person name="Song W.-J."/>
            <person name="Kurnit D.M."/>
        </authorList>
    </citation>
    <scope>NUCLEOTIDE SEQUENCE [LARGE SCALE GENOMIC DNA]</scope>
    <source>
        <strain evidence="10 11">IMCC3135</strain>
    </source>
</reference>
<feature type="domain" description="Cytochrome c-type biogenesis protein H TPR" evidence="9">
    <location>
        <begin position="138"/>
        <end position="261"/>
    </location>
</feature>
<dbReference type="Proteomes" id="UP000250079">
    <property type="component" value="Chromosome"/>
</dbReference>
<dbReference type="GO" id="GO:0017004">
    <property type="term" value="P:cytochrome complex assembly"/>
    <property type="evidence" value="ECO:0007669"/>
    <property type="project" value="UniProtKB-KW"/>
</dbReference>
<dbReference type="PANTHER" id="PTHR47870:SF4">
    <property type="entry name" value="CYTOCHROME C-TYPE BIOGENESIS PROTEIN CYCH"/>
    <property type="match status" value="1"/>
</dbReference>
<dbReference type="RefSeq" id="WP_088920042.1">
    <property type="nucleotide sequence ID" value="NZ_CP018632.1"/>
</dbReference>
<dbReference type="InterPro" id="IPR051263">
    <property type="entry name" value="C-type_cytochrome_biogenesis"/>
</dbReference>
<keyword evidence="7" id="KW-0812">Transmembrane</keyword>
<accession>A0A2Z2NUA7</accession>
<sequence length="426" mass="45634">MTLFFISAALLVGLCLSWLLLGLFRSNHSDTDQEAVNITLARERRATLDEALANGSIDQASHDYEREQLEYDLASELKLETDRPTTRKGHMAVAIIVAIFVPVAAGALYLQLGNPTAILQADNPPQSVAAATDQAPALADLLPQLEARLAAAPDDVNGWRLLGRSYLSVNEFSRARGAFERALALEENDVTTLAQLAESIAMTKDGDLSGESLTYLERANLIDPDHEHTLWLLAIARQQTGDHEGALQAFDRLAAMSQDNAEAITTIDQMRARSLEAMAGATSAVPSESTESAVSEQSDTDQTSAEPVADTVTSVQVSVSLSDAAKAQVSDDNAVFIYARASEGPPMPLAVSRLSVRDLPATITLDDSMAMIPNMTLSAYPSVTIGARVSPSGNPLSQPGDWFSEQNNVLVDETDSLNLIIDTQTP</sequence>
<dbReference type="AlphaFoldDB" id="A0A2Z2NUA7"/>
<dbReference type="InterPro" id="IPR056412">
    <property type="entry name" value="Ig_CycH"/>
</dbReference>
<protein>
    <submittedName>
        <fullName evidence="10">Uncharacterized protein</fullName>
    </submittedName>
</protein>